<keyword evidence="8" id="KW-1133">Transmembrane helix</keyword>
<dbReference type="InterPro" id="IPR009056">
    <property type="entry name" value="Cyt_c-like_dom"/>
</dbReference>
<dbReference type="InterPro" id="IPR054780">
    <property type="entry name" value="Cytochro_C550_firm"/>
</dbReference>
<protein>
    <submittedName>
        <fullName evidence="10">Cytochrome c550</fullName>
    </submittedName>
</protein>
<keyword evidence="8" id="KW-0812">Transmembrane</keyword>
<dbReference type="PANTHER" id="PTHR37823:SF4">
    <property type="entry name" value="MENAQUINOL-CYTOCHROME C REDUCTASE CYTOCHROME B_C SUBUNIT"/>
    <property type="match status" value="1"/>
</dbReference>
<organism evidence="10 11">
    <name type="scientific">Oceanobacillus kapialis</name>
    <dbReference type="NCBI Taxonomy" id="481353"/>
    <lineage>
        <taxon>Bacteria</taxon>
        <taxon>Bacillati</taxon>
        <taxon>Bacillota</taxon>
        <taxon>Bacilli</taxon>
        <taxon>Bacillales</taxon>
        <taxon>Bacillaceae</taxon>
        <taxon>Oceanobacillus</taxon>
    </lineage>
</organism>
<comment type="caution">
    <text evidence="10">The sequence shown here is derived from an EMBL/GenBank/DDBJ whole genome shotgun (WGS) entry which is preliminary data.</text>
</comment>
<keyword evidence="2 6" id="KW-0349">Heme</keyword>
<evidence type="ECO:0000313" key="10">
    <source>
        <dbReference type="EMBL" id="MFD2630850.1"/>
    </source>
</evidence>
<evidence type="ECO:0000256" key="7">
    <source>
        <dbReference type="SAM" id="MobiDB-lite"/>
    </source>
</evidence>
<name>A0ABW5Q5J3_9BACI</name>
<accession>A0ABW5Q5J3</accession>
<evidence type="ECO:0000256" key="6">
    <source>
        <dbReference type="PROSITE-ProRule" id="PRU00433"/>
    </source>
</evidence>
<evidence type="ECO:0000256" key="4">
    <source>
        <dbReference type="ARBA" id="ARBA00022982"/>
    </source>
</evidence>
<dbReference type="EMBL" id="JBHUMX010000045">
    <property type="protein sequence ID" value="MFD2630850.1"/>
    <property type="molecule type" value="Genomic_DNA"/>
</dbReference>
<dbReference type="PIRSF" id="PIRSF000025">
    <property type="entry name" value="Cytc_Bsub_c550"/>
    <property type="match status" value="1"/>
</dbReference>
<evidence type="ECO:0000256" key="8">
    <source>
        <dbReference type="SAM" id="Phobius"/>
    </source>
</evidence>
<feature type="transmembrane region" description="Helical" evidence="8">
    <location>
        <begin position="6"/>
        <end position="28"/>
    </location>
</feature>
<dbReference type="NCBIfam" id="NF045773">
    <property type="entry name" value="cytochro_C550"/>
    <property type="match status" value="1"/>
</dbReference>
<feature type="domain" description="Cytochrome c" evidence="9">
    <location>
        <begin position="60"/>
        <end position="133"/>
    </location>
</feature>
<dbReference type="PANTHER" id="PTHR37823">
    <property type="entry name" value="CYTOCHROME C-553-LIKE"/>
    <property type="match status" value="1"/>
</dbReference>
<evidence type="ECO:0000256" key="2">
    <source>
        <dbReference type="ARBA" id="ARBA00022617"/>
    </source>
</evidence>
<keyword evidence="11" id="KW-1185">Reference proteome</keyword>
<reference evidence="11" key="1">
    <citation type="journal article" date="2019" name="Int. J. Syst. Evol. Microbiol.">
        <title>The Global Catalogue of Microorganisms (GCM) 10K type strain sequencing project: providing services to taxonomists for standard genome sequencing and annotation.</title>
        <authorList>
            <consortium name="The Broad Institute Genomics Platform"/>
            <consortium name="The Broad Institute Genome Sequencing Center for Infectious Disease"/>
            <person name="Wu L."/>
            <person name="Ma J."/>
        </authorList>
    </citation>
    <scope>NUCLEOTIDE SEQUENCE [LARGE SCALE GENOMIC DNA]</scope>
    <source>
        <strain evidence="11">TISTR 1858</strain>
    </source>
</reference>
<dbReference type="Proteomes" id="UP001597451">
    <property type="component" value="Unassembled WGS sequence"/>
</dbReference>
<dbReference type="InterPro" id="IPR051811">
    <property type="entry name" value="Cytochrome_c550/c551-like"/>
</dbReference>
<dbReference type="Pfam" id="PF13442">
    <property type="entry name" value="Cytochrome_CBB3"/>
    <property type="match status" value="1"/>
</dbReference>
<dbReference type="InterPro" id="IPR036909">
    <property type="entry name" value="Cyt_c-like_dom_sf"/>
</dbReference>
<dbReference type="InterPro" id="IPR012218">
    <property type="entry name" value="Cyt_c_BACSU-c550-type"/>
</dbReference>
<dbReference type="SUPFAM" id="SSF46626">
    <property type="entry name" value="Cytochrome c"/>
    <property type="match status" value="1"/>
</dbReference>
<keyword evidence="3 6" id="KW-0479">Metal-binding</keyword>
<evidence type="ECO:0000256" key="3">
    <source>
        <dbReference type="ARBA" id="ARBA00022723"/>
    </source>
</evidence>
<sequence>MRKNPVIPYALIALFGILAVVVISIIGLDQREEIQQAEEQGEQSQEGGGESSEGESAEGGTTEDPEAIFESNCASCHGADLSGGAGPNLTQVGSRLSEDEIQNIIINGQGSMPAGMATEQEAEVLAAWLAEKQ</sequence>
<dbReference type="RefSeq" id="WP_379564486.1">
    <property type="nucleotide sequence ID" value="NZ_CP085256.1"/>
</dbReference>
<feature type="compositionally biased region" description="Acidic residues" evidence="7">
    <location>
        <begin position="52"/>
        <end position="67"/>
    </location>
</feature>
<evidence type="ECO:0000256" key="5">
    <source>
        <dbReference type="ARBA" id="ARBA00023004"/>
    </source>
</evidence>
<evidence type="ECO:0000256" key="1">
    <source>
        <dbReference type="ARBA" id="ARBA00022448"/>
    </source>
</evidence>
<proteinExistence type="predicted"/>
<keyword evidence="8" id="KW-0472">Membrane</keyword>
<evidence type="ECO:0000259" key="9">
    <source>
        <dbReference type="PROSITE" id="PS51007"/>
    </source>
</evidence>
<keyword evidence="4" id="KW-0249">Electron transport</keyword>
<dbReference type="Gene3D" id="1.10.760.10">
    <property type="entry name" value="Cytochrome c-like domain"/>
    <property type="match status" value="1"/>
</dbReference>
<feature type="region of interest" description="Disordered" evidence="7">
    <location>
        <begin position="34"/>
        <end position="67"/>
    </location>
</feature>
<keyword evidence="1" id="KW-0813">Transport</keyword>
<dbReference type="PROSITE" id="PS51007">
    <property type="entry name" value="CYTC"/>
    <property type="match status" value="1"/>
</dbReference>
<gene>
    <name evidence="10" type="primary">cccA</name>
    <name evidence="10" type="ORF">ACFSUN_18955</name>
</gene>
<evidence type="ECO:0000313" key="11">
    <source>
        <dbReference type="Proteomes" id="UP001597451"/>
    </source>
</evidence>
<keyword evidence="5 6" id="KW-0408">Iron</keyword>